<gene>
    <name evidence="3" type="ORF">HC235_11455</name>
</gene>
<keyword evidence="4" id="KW-1185">Reference proteome</keyword>
<dbReference type="GeneID" id="5054706"/>
<dbReference type="InterPro" id="IPR037185">
    <property type="entry name" value="EmrE-like"/>
</dbReference>
<feature type="transmembrane region" description="Helical" evidence="1">
    <location>
        <begin position="57"/>
        <end position="77"/>
    </location>
</feature>
<dbReference type="SUPFAM" id="SSF103481">
    <property type="entry name" value="Multidrug resistance efflux transporter EmrE"/>
    <property type="match status" value="1"/>
</dbReference>
<dbReference type="RefSeq" id="WP_011901405.1">
    <property type="nucleotide sequence ID" value="NZ_JAAVJF010000006.1"/>
</dbReference>
<keyword evidence="1" id="KW-0812">Transmembrane</keyword>
<dbReference type="EMBL" id="JAAVJF010000006">
    <property type="protein sequence ID" value="NYR16531.1"/>
    <property type="molecule type" value="Genomic_DNA"/>
</dbReference>
<feature type="transmembrane region" description="Helical" evidence="1">
    <location>
        <begin position="213"/>
        <end position="230"/>
    </location>
</feature>
<dbReference type="Pfam" id="PF00892">
    <property type="entry name" value="EamA"/>
    <property type="match status" value="1"/>
</dbReference>
<dbReference type="AlphaFoldDB" id="A0A7L4PCC8"/>
<dbReference type="InterPro" id="IPR000620">
    <property type="entry name" value="EamA_dom"/>
</dbReference>
<feature type="transmembrane region" description="Helical" evidence="1">
    <location>
        <begin position="157"/>
        <end position="177"/>
    </location>
</feature>
<accession>A0A7L4PCC8</accession>
<sequence>MLHIVLSTLSAVAYGVAPLIYRPALHCTSQFRAMSIFSLYSIFLGLLLPWNEINPVGVVEVVAAALLGGVAGSWLYVTSIKVGGASVGNISSSLYIALLPAVAGKYSLLPGALLVLLGLALASARDSGSKRGALYGILAAFIWTASINFYAAGISVLGPGGSLFVRGLTVFLVTYLLGLGRGICRIGRLAAGGFVDTFLGFGAYTLAISYGDYVVATLIMSTYPLVTALLEKPFKWRRAAGAAVSTTGLVLVALSK</sequence>
<keyword evidence="1" id="KW-0472">Membrane</keyword>
<organism evidence="3 4">
    <name type="scientific">Pyrobaculum arsenaticum</name>
    <dbReference type="NCBI Taxonomy" id="121277"/>
    <lineage>
        <taxon>Archaea</taxon>
        <taxon>Thermoproteota</taxon>
        <taxon>Thermoprotei</taxon>
        <taxon>Thermoproteales</taxon>
        <taxon>Thermoproteaceae</taxon>
        <taxon>Pyrobaculum</taxon>
    </lineage>
</organism>
<protein>
    <submittedName>
        <fullName evidence="3">EamA family transporter</fullName>
    </submittedName>
</protein>
<evidence type="ECO:0000313" key="4">
    <source>
        <dbReference type="Proteomes" id="UP000554766"/>
    </source>
</evidence>
<proteinExistence type="predicted"/>
<feature type="transmembrane region" description="Helical" evidence="1">
    <location>
        <begin position="133"/>
        <end position="151"/>
    </location>
</feature>
<evidence type="ECO:0000259" key="2">
    <source>
        <dbReference type="Pfam" id="PF00892"/>
    </source>
</evidence>
<evidence type="ECO:0000256" key="1">
    <source>
        <dbReference type="SAM" id="Phobius"/>
    </source>
</evidence>
<feature type="domain" description="EamA" evidence="2">
    <location>
        <begin position="131"/>
        <end position="253"/>
    </location>
</feature>
<dbReference type="OMA" id="TSQFRAM"/>
<keyword evidence="1" id="KW-1133">Transmembrane helix</keyword>
<comment type="caution">
    <text evidence="3">The sequence shown here is derived from an EMBL/GenBank/DDBJ whole genome shotgun (WGS) entry which is preliminary data.</text>
</comment>
<dbReference type="Proteomes" id="UP000554766">
    <property type="component" value="Unassembled WGS sequence"/>
</dbReference>
<feature type="transmembrane region" description="Helical" evidence="1">
    <location>
        <begin position="97"/>
        <end position="121"/>
    </location>
</feature>
<dbReference type="GO" id="GO:0016020">
    <property type="term" value="C:membrane"/>
    <property type="evidence" value="ECO:0007669"/>
    <property type="project" value="InterPro"/>
</dbReference>
<reference evidence="3 4" key="1">
    <citation type="journal article" date="2020" name="Nat. Commun.">
        <title>The structures of two archaeal type IV pili illuminate evolutionary relationships.</title>
        <authorList>
            <person name="Wang F."/>
            <person name="Baquero D.P."/>
            <person name="Su Z."/>
            <person name="Beltran L.C."/>
            <person name="Prangishvili D."/>
            <person name="Krupovic M."/>
            <person name="Egelman E.H."/>
        </authorList>
    </citation>
    <scope>NUCLEOTIDE SEQUENCE [LARGE SCALE GENOMIC DNA]</scope>
    <source>
        <strain evidence="3 4">2GA</strain>
    </source>
</reference>
<name>A0A7L4PCC8_9CREN</name>
<evidence type="ECO:0000313" key="3">
    <source>
        <dbReference type="EMBL" id="NYR16531.1"/>
    </source>
</evidence>
<feature type="transmembrane region" description="Helical" evidence="1">
    <location>
        <begin position="189"/>
        <end position="207"/>
    </location>
</feature>
<feature type="transmembrane region" description="Helical" evidence="1">
    <location>
        <begin position="31"/>
        <end position="50"/>
    </location>
</feature>